<organism evidence="1">
    <name type="scientific">marine metagenome</name>
    <dbReference type="NCBI Taxonomy" id="408172"/>
    <lineage>
        <taxon>unclassified sequences</taxon>
        <taxon>metagenomes</taxon>
        <taxon>ecological metagenomes</taxon>
    </lineage>
</organism>
<dbReference type="EMBL" id="UINC01185990">
    <property type="protein sequence ID" value="SVD97988.1"/>
    <property type="molecule type" value="Genomic_DNA"/>
</dbReference>
<proteinExistence type="predicted"/>
<gene>
    <name evidence="1" type="ORF">METZ01_LOCUS450842</name>
</gene>
<feature type="non-terminal residue" evidence="1">
    <location>
        <position position="256"/>
    </location>
</feature>
<sequence length="256" mass="25974">YRPFDASEMVNDVEVFSGVRNMELLAYTFEGAASDIGAGTQLGVELRDDSGLACDCEDNFEDCAGTCGGSATDVGCGCGEAGPSGCDNACGSTAVVDCAGTCGGSAEVLTYWNDDDDDGLGNGASQNFCDATVPSGWVLNNADADDSIFCYSNLIDACGVCDGDGSDDLGCGCFEAGPSGCDNACGSTLVVDECGDCGGSGIPANNSIRARTDYRASSGFGIGDMTTVYAGREGYVLANPFQMNLEHGPDVDNDAV</sequence>
<name>A0A382ZTI1_9ZZZZ</name>
<reference evidence="1" key="1">
    <citation type="submission" date="2018-05" db="EMBL/GenBank/DDBJ databases">
        <authorList>
            <person name="Lanie J.A."/>
            <person name="Ng W.-L."/>
            <person name="Kazmierczak K.M."/>
            <person name="Andrzejewski T.M."/>
            <person name="Davidsen T.M."/>
            <person name="Wayne K.J."/>
            <person name="Tettelin H."/>
            <person name="Glass J.I."/>
            <person name="Rusch D."/>
            <person name="Podicherti R."/>
            <person name="Tsui H.-C.T."/>
            <person name="Winkler M.E."/>
        </authorList>
    </citation>
    <scope>NUCLEOTIDE SEQUENCE</scope>
</reference>
<evidence type="ECO:0000313" key="1">
    <source>
        <dbReference type="EMBL" id="SVD97988.1"/>
    </source>
</evidence>
<protein>
    <submittedName>
        <fullName evidence="1">Uncharacterized protein</fullName>
    </submittedName>
</protein>
<dbReference type="AlphaFoldDB" id="A0A382ZTI1"/>
<accession>A0A382ZTI1</accession>
<feature type="non-terminal residue" evidence="1">
    <location>
        <position position="1"/>
    </location>
</feature>